<feature type="domain" description="Peptidase C14 caspase" evidence="1">
    <location>
        <begin position="1"/>
        <end position="180"/>
    </location>
</feature>
<accession>A0A2A8F0V2</accession>
<dbReference type="Pfam" id="PF00656">
    <property type="entry name" value="Peptidase_C14"/>
    <property type="match status" value="1"/>
</dbReference>
<reference evidence="2 3" key="1">
    <citation type="submission" date="2017-09" db="EMBL/GenBank/DDBJ databases">
        <title>Large-scale bioinformatics analysis of Bacillus genomes uncovers conserved roles of natural products in bacterial physiology.</title>
        <authorList>
            <consortium name="Agbiome Team Llc"/>
            <person name="Bleich R.M."/>
            <person name="Grubbs K.J."/>
            <person name="Santa Maria K.C."/>
            <person name="Allen S.E."/>
            <person name="Farag S."/>
            <person name="Shank E.A."/>
            <person name="Bowers A."/>
        </authorList>
    </citation>
    <scope>NUCLEOTIDE SEQUENCE [LARGE SCALE GENOMIC DNA]</scope>
    <source>
        <strain evidence="2 3">AFS065610</strain>
    </source>
</reference>
<evidence type="ECO:0000313" key="2">
    <source>
        <dbReference type="EMBL" id="PGD39605.1"/>
    </source>
</evidence>
<dbReference type="EMBL" id="NVIY01000005">
    <property type="protein sequence ID" value="PGD39605.1"/>
    <property type="molecule type" value="Genomic_DNA"/>
</dbReference>
<dbReference type="AlphaFoldDB" id="A0A2A8F0V2"/>
<protein>
    <submittedName>
        <fullName evidence="2">Peptidase C14</fullName>
    </submittedName>
</protein>
<dbReference type="SUPFAM" id="SSF52129">
    <property type="entry name" value="Caspase-like"/>
    <property type="match status" value="1"/>
</dbReference>
<comment type="caution">
    <text evidence="2">The sequence shown here is derived from an EMBL/GenBank/DDBJ whole genome shotgun (WGS) entry which is preliminary data.</text>
</comment>
<dbReference type="GO" id="GO:0004197">
    <property type="term" value="F:cysteine-type endopeptidase activity"/>
    <property type="evidence" value="ECO:0007669"/>
    <property type="project" value="InterPro"/>
</dbReference>
<evidence type="ECO:0000259" key="1">
    <source>
        <dbReference type="Pfam" id="PF00656"/>
    </source>
</evidence>
<proteinExistence type="predicted"/>
<dbReference type="Proteomes" id="UP000223472">
    <property type="component" value="Unassembled WGS sequence"/>
</dbReference>
<dbReference type="RefSeq" id="WP_086413632.1">
    <property type="nucleotide sequence ID" value="NZ_NUAV01000137.1"/>
</dbReference>
<dbReference type="InterPro" id="IPR029030">
    <property type="entry name" value="Caspase-like_dom_sf"/>
</dbReference>
<evidence type="ECO:0000313" key="3">
    <source>
        <dbReference type="Proteomes" id="UP000223472"/>
    </source>
</evidence>
<dbReference type="InterPro" id="IPR011600">
    <property type="entry name" value="Pept_C14_caspase"/>
</dbReference>
<dbReference type="Gene3D" id="3.40.50.1460">
    <property type="match status" value="1"/>
</dbReference>
<dbReference type="GO" id="GO:0006508">
    <property type="term" value="P:proteolysis"/>
    <property type="evidence" value="ECO:0007669"/>
    <property type="project" value="InterPro"/>
</dbReference>
<organism evidence="2 3">
    <name type="scientific">Bacillus wiedmannii</name>
    <dbReference type="NCBI Taxonomy" id="1890302"/>
    <lineage>
        <taxon>Bacteria</taxon>
        <taxon>Bacillati</taxon>
        <taxon>Bacillota</taxon>
        <taxon>Bacilli</taxon>
        <taxon>Bacillales</taxon>
        <taxon>Bacillaceae</taxon>
        <taxon>Bacillus</taxon>
        <taxon>Bacillus cereus group</taxon>
    </lineage>
</organism>
<dbReference type="PANTHER" id="PTHR22576">
    <property type="entry name" value="MUCOSA ASSOCIATED LYMPHOID TISSUE LYMPHOMA TRANSLOCATION PROTEIN 1/PARACASPASE"/>
    <property type="match status" value="1"/>
</dbReference>
<sequence>MRKALIIGLTDYPSAPLQGCVNDAHSVASVLRSNSDGSPNFDVKLITGECRKSELKRSIRGLFHGENDIALLYFSGHGVITSTGGYIATTDYEEDDEGMSMEEILVYANKSKAKNKIIMLDCCHSGKFGSSAMLEEDGLASICDGLTVLTASRGDESALEIDGSGVFTSLLVEALHGGGADLMGNITPGSVYSYIDRTLGAWDQRPIFKTNVSTFTSLRKVNPPISLDILRSISKYFSSPEEQLQLDPSFEPDSENPNPDNVEIFSCLQKMVRVGLVIPVDEDHMYYAAMNSKSCRLTAMGYHYWKLANANKI</sequence>
<gene>
    <name evidence="2" type="ORF">COM27_02200</name>
</gene>
<dbReference type="InterPro" id="IPR052039">
    <property type="entry name" value="Caspase-related_regulators"/>
</dbReference>
<name>A0A2A8F0V2_9BACI</name>
<dbReference type="PANTHER" id="PTHR22576:SF37">
    <property type="entry name" value="MUCOSA-ASSOCIATED LYMPHOID TISSUE LYMPHOMA TRANSLOCATION PROTEIN 1"/>
    <property type="match status" value="1"/>
</dbReference>